<dbReference type="OrthoDB" id="2446696at2759"/>
<dbReference type="CDD" id="cd01647">
    <property type="entry name" value="RT_LTR"/>
    <property type="match status" value="1"/>
</dbReference>
<dbReference type="PANTHER" id="PTHR33064:SF37">
    <property type="entry name" value="RIBONUCLEASE H"/>
    <property type="match status" value="1"/>
</dbReference>
<dbReference type="InterPro" id="IPR051320">
    <property type="entry name" value="Viral_Replic_Matur_Polypro"/>
</dbReference>
<dbReference type="FunFam" id="3.30.70.270:FF:000003">
    <property type="entry name" value="Transposon Ty3-G Gag-Pol polyprotein"/>
    <property type="match status" value="1"/>
</dbReference>
<gene>
    <name evidence="2" type="ORF">WOLCODRAFT_82534</name>
</gene>
<evidence type="ECO:0000259" key="1">
    <source>
        <dbReference type="PROSITE" id="PS50878"/>
    </source>
</evidence>
<dbReference type="PANTHER" id="PTHR33064">
    <property type="entry name" value="POL PROTEIN"/>
    <property type="match status" value="1"/>
</dbReference>
<name>A0A2H3JIP7_WOLCO</name>
<keyword evidence="2" id="KW-0548">Nucleotidyltransferase</keyword>
<dbReference type="InterPro" id="IPR043128">
    <property type="entry name" value="Rev_trsase/Diguanyl_cyclase"/>
</dbReference>
<dbReference type="PROSITE" id="PS50878">
    <property type="entry name" value="RT_POL"/>
    <property type="match status" value="1"/>
</dbReference>
<dbReference type="Proteomes" id="UP000218811">
    <property type="component" value="Unassembled WGS sequence"/>
</dbReference>
<feature type="domain" description="Reverse transcriptase" evidence="1">
    <location>
        <begin position="1"/>
        <end position="68"/>
    </location>
</feature>
<dbReference type="Pfam" id="PF00078">
    <property type="entry name" value="RVT_1"/>
    <property type="match status" value="1"/>
</dbReference>
<dbReference type="InterPro" id="IPR043502">
    <property type="entry name" value="DNA/RNA_pol_sf"/>
</dbReference>
<dbReference type="OMA" id="EHIDVIC"/>
<dbReference type="Gene3D" id="3.30.70.270">
    <property type="match status" value="2"/>
</dbReference>
<dbReference type="FunFam" id="3.30.70.270:FF:000020">
    <property type="entry name" value="Transposon Tf2-6 polyprotein-like Protein"/>
    <property type="match status" value="1"/>
</dbReference>
<organism evidence="2 3">
    <name type="scientific">Wolfiporia cocos (strain MD-104)</name>
    <name type="common">Brown rot fungus</name>
    <dbReference type="NCBI Taxonomy" id="742152"/>
    <lineage>
        <taxon>Eukaryota</taxon>
        <taxon>Fungi</taxon>
        <taxon>Dikarya</taxon>
        <taxon>Basidiomycota</taxon>
        <taxon>Agaricomycotina</taxon>
        <taxon>Agaricomycetes</taxon>
        <taxon>Polyporales</taxon>
        <taxon>Phaeolaceae</taxon>
        <taxon>Wolfiporia</taxon>
    </lineage>
</organism>
<dbReference type="InterPro" id="IPR041577">
    <property type="entry name" value="RT_RNaseH_2"/>
</dbReference>
<evidence type="ECO:0000313" key="2">
    <source>
        <dbReference type="EMBL" id="PCH36554.1"/>
    </source>
</evidence>
<sequence>MNEIFRELILTGKVIIYLDDILIFTETKEEHRILTKQVLEILRKNKLTCKPEKCEFEKDKIEYLGYIISHGRVEMDMGKVDAITQWPNPRNKKELQSFLGFTNFYRKFIMGYSHIVKPLTNLTGNTEWQWEQTEQDCFDKLKEMFTRAPILTTPNDEDPYRIDADASNFAIGGCLMQKQDNQWKPVAYLSKALQAAEKNYEIYDRELLAIMRCLDEW</sequence>
<dbReference type="InterPro" id="IPR000477">
    <property type="entry name" value="RT_dom"/>
</dbReference>
<dbReference type="AlphaFoldDB" id="A0A2H3JIP7"/>
<keyword evidence="2" id="KW-0808">Transferase</keyword>
<proteinExistence type="predicted"/>
<feature type="non-terminal residue" evidence="2">
    <location>
        <position position="217"/>
    </location>
</feature>
<accession>A0A2H3JIP7</accession>
<reference evidence="2 3" key="1">
    <citation type="journal article" date="2012" name="Science">
        <title>The Paleozoic origin of enzymatic lignin decomposition reconstructed from 31 fungal genomes.</title>
        <authorList>
            <person name="Floudas D."/>
            <person name="Binder M."/>
            <person name="Riley R."/>
            <person name="Barry K."/>
            <person name="Blanchette R.A."/>
            <person name="Henrissat B."/>
            <person name="Martinez A.T."/>
            <person name="Otillar R."/>
            <person name="Spatafora J.W."/>
            <person name="Yadav J.S."/>
            <person name="Aerts A."/>
            <person name="Benoit I."/>
            <person name="Boyd A."/>
            <person name="Carlson A."/>
            <person name="Copeland A."/>
            <person name="Coutinho P.M."/>
            <person name="de Vries R.P."/>
            <person name="Ferreira P."/>
            <person name="Findley K."/>
            <person name="Foster B."/>
            <person name="Gaskell J."/>
            <person name="Glotzer D."/>
            <person name="Gorecki P."/>
            <person name="Heitman J."/>
            <person name="Hesse C."/>
            <person name="Hori C."/>
            <person name="Igarashi K."/>
            <person name="Jurgens J.A."/>
            <person name="Kallen N."/>
            <person name="Kersten P."/>
            <person name="Kohler A."/>
            <person name="Kuees U."/>
            <person name="Kumar T.K.A."/>
            <person name="Kuo A."/>
            <person name="LaButti K."/>
            <person name="Larrondo L.F."/>
            <person name="Lindquist E."/>
            <person name="Ling A."/>
            <person name="Lombard V."/>
            <person name="Lucas S."/>
            <person name="Lundell T."/>
            <person name="Martin R."/>
            <person name="McLaughlin D.J."/>
            <person name="Morgenstern I."/>
            <person name="Morin E."/>
            <person name="Murat C."/>
            <person name="Nagy L.G."/>
            <person name="Nolan M."/>
            <person name="Ohm R.A."/>
            <person name="Patyshakuliyeva A."/>
            <person name="Rokas A."/>
            <person name="Ruiz-Duenas F.J."/>
            <person name="Sabat G."/>
            <person name="Salamov A."/>
            <person name="Samejima M."/>
            <person name="Schmutz J."/>
            <person name="Slot J.C."/>
            <person name="St John F."/>
            <person name="Stenlid J."/>
            <person name="Sun H."/>
            <person name="Sun S."/>
            <person name="Syed K."/>
            <person name="Tsang A."/>
            <person name="Wiebenga A."/>
            <person name="Young D."/>
            <person name="Pisabarro A."/>
            <person name="Eastwood D.C."/>
            <person name="Martin F."/>
            <person name="Cullen D."/>
            <person name="Grigoriev I.V."/>
            <person name="Hibbett D.S."/>
        </authorList>
    </citation>
    <scope>NUCLEOTIDE SEQUENCE [LARGE SCALE GENOMIC DNA]</scope>
    <source>
        <strain evidence="2 3">MD-104</strain>
    </source>
</reference>
<evidence type="ECO:0000313" key="3">
    <source>
        <dbReference type="Proteomes" id="UP000218811"/>
    </source>
</evidence>
<dbReference type="STRING" id="742152.A0A2H3JIP7"/>
<dbReference type="Pfam" id="PF17919">
    <property type="entry name" value="RT_RNaseH_2"/>
    <property type="match status" value="1"/>
</dbReference>
<dbReference type="GO" id="GO:0003964">
    <property type="term" value="F:RNA-directed DNA polymerase activity"/>
    <property type="evidence" value="ECO:0007669"/>
    <property type="project" value="UniProtKB-KW"/>
</dbReference>
<keyword evidence="2" id="KW-0695">RNA-directed DNA polymerase</keyword>
<dbReference type="EMBL" id="KB467887">
    <property type="protein sequence ID" value="PCH36554.1"/>
    <property type="molecule type" value="Genomic_DNA"/>
</dbReference>
<keyword evidence="3" id="KW-1185">Reference proteome</keyword>
<dbReference type="SUPFAM" id="SSF56672">
    <property type="entry name" value="DNA/RNA polymerases"/>
    <property type="match status" value="1"/>
</dbReference>
<protein>
    <submittedName>
        <fullName evidence="2">MarY1-like reverse transcriptase</fullName>
    </submittedName>
</protein>